<keyword evidence="1" id="KW-0175">Coiled coil</keyword>
<feature type="transmembrane region" description="Helical" evidence="3">
    <location>
        <begin position="546"/>
        <end position="566"/>
    </location>
</feature>
<evidence type="ECO:0000313" key="4">
    <source>
        <dbReference type="EMBL" id="NYS25189.1"/>
    </source>
</evidence>
<keyword evidence="3" id="KW-1133">Transmembrane helix</keyword>
<keyword evidence="3" id="KW-0812">Transmembrane</keyword>
<evidence type="ECO:0000256" key="1">
    <source>
        <dbReference type="SAM" id="Coils"/>
    </source>
</evidence>
<protein>
    <submittedName>
        <fullName evidence="4">Capsule biosynthesis protein</fullName>
    </submittedName>
</protein>
<dbReference type="InterPro" id="IPR050445">
    <property type="entry name" value="Bact_polysacc_biosynth/exp"/>
</dbReference>
<accession>A0A7Z0KYC2</accession>
<evidence type="ECO:0000313" key="5">
    <source>
        <dbReference type="Proteomes" id="UP000529417"/>
    </source>
</evidence>
<dbReference type="AlphaFoldDB" id="A0A7Z0KYC2"/>
<organism evidence="4 5">
    <name type="scientific">Rhabdonatronobacter sediminivivens</name>
    <dbReference type="NCBI Taxonomy" id="2743469"/>
    <lineage>
        <taxon>Bacteria</taxon>
        <taxon>Pseudomonadati</taxon>
        <taxon>Pseudomonadota</taxon>
        <taxon>Alphaproteobacteria</taxon>
        <taxon>Rhodobacterales</taxon>
        <taxon>Paracoccaceae</taxon>
        <taxon>Rhabdonatronobacter</taxon>
    </lineage>
</organism>
<name>A0A7Z0KYC2_9RHOB</name>
<dbReference type="EMBL" id="JACBXS010000016">
    <property type="protein sequence ID" value="NYS25189.1"/>
    <property type="molecule type" value="Genomic_DNA"/>
</dbReference>
<proteinExistence type="predicted"/>
<feature type="region of interest" description="Disordered" evidence="2">
    <location>
        <begin position="1"/>
        <end position="81"/>
    </location>
</feature>
<evidence type="ECO:0000256" key="2">
    <source>
        <dbReference type="SAM" id="MobiDB-lite"/>
    </source>
</evidence>
<feature type="transmembrane region" description="Helical" evidence="3">
    <location>
        <begin position="210"/>
        <end position="230"/>
    </location>
</feature>
<sequence>MTTQIKGRRFRLKRGTGPTGQDATPATTPEDTAESRTPAEQPPAAREDAPPQHPPREDPAAVAEAAAPADPPQHGADVTGDPQTDAELAAIRAEQLTARQLRMAMRVATRHGIRATSGLDAVRLLRRRGIDPFERSTLLDLVRAETPPQTQQGRNLAVVEDKLPQAKRGPELPQHAADSRMKQLAAERERELGKIKRDITRRRRRRLLQLGARLLLFVSLPTTLLGYYFYVIATPLYATEAEFIIQQADSAMPAAAGGLGGMMGGGLGLGNSQDSITVQSYLQSRGAMRRLDAEEGFRAHFSTEEIDPLRRLAPDASEEAMYRLYQRQVRISFDPTEGIVRLEVSAATPEDSERFASALIAYAEEQVDLMTARMRENQMQDARDSYLEAEERMQEARRRAVELQESFAVLSGEVEVSLLSQQIVTLETELTQNRLSLQELLSNPRPNQARVDQLQRRISNLESQIGALRGSMTQGSDDGGSLARIQSELVMAEADIQTRQMLLSQALQQLESARIEANRQVRYLSLSVTPIAPDEATYPRAFENTALAFLVFSGIYLFLSMTVAILREQVSA</sequence>
<evidence type="ECO:0000256" key="3">
    <source>
        <dbReference type="SAM" id="Phobius"/>
    </source>
</evidence>
<feature type="coiled-coil region" evidence="1">
    <location>
        <begin position="372"/>
        <end position="413"/>
    </location>
</feature>
<dbReference type="RefSeq" id="WP_179905895.1">
    <property type="nucleotide sequence ID" value="NZ_JACBXS010000016.1"/>
</dbReference>
<dbReference type="Proteomes" id="UP000529417">
    <property type="component" value="Unassembled WGS sequence"/>
</dbReference>
<keyword evidence="3" id="KW-0472">Membrane</keyword>
<feature type="compositionally biased region" description="Basic residues" evidence="2">
    <location>
        <begin position="1"/>
        <end position="14"/>
    </location>
</feature>
<keyword evidence="5" id="KW-1185">Reference proteome</keyword>
<dbReference type="GO" id="GO:0004713">
    <property type="term" value="F:protein tyrosine kinase activity"/>
    <property type="evidence" value="ECO:0007669"/>
    <property type="project" value="TreeGrafter"/>
</dbReference>
<dbReference type="PANTHER" id="PTHR32309:SF13">
    <property type="entry name" value="FERRIC ENTEROBACTIN TRANSPORT PROTEIN FEPE"/>
    <property type="match status" value="1"/>
</dbReference>
<dbReference type="PANTHER" id="PTHR32309">
    <property type="entry name" value="TYROSINE-PROTEIN KINASE"/>
    <property type="match status" value="1"/>
</dbReference>
<comment type="caution">
    <text evidence="4">The sequence shown here is derived from an EMBL/GenBank/DDBJ whole genome shotgun (WGS) entry which is preliminary data.</text>
</comment>
<dbReference type="GO" id="GO:0005886">
    <property type="term" value="C:plasma membrane"/>
    <property type="evidence" value="ECO:0007669"/>
    <property type="project" value="TreeGrafter"/>
</dbReference>
<feature type="compositionally biased region" description="Basic and acidic residues" evidence="2">
    <location>
        <begin position="45"/>
        <end position="59"/>
    </location>
</feature>
<dbReference type="Gene3D" id="1.20.120.1490">
    <property type="match status" value="1"/>
</dbReference>
<reference evidence="4 5" key="1">
    <citation type="journal article" date="2000" name="Arch. Microbiol.">
        <title>Rhodobaca bogoriensis gen. nov. and sp. nov., an alkaliphilic purple nonsulfur bacterium from African Rift Valley soda lakes.</title>
        <authorList>
            <person name="Milford A.D."/>
            <person name="Achenbach L.A."/>
            <person name="Jung D.O."/>
            <person name="Madigan M.T."/>
        </authorList>
    </citation>
    <scope>NUCLEOTIDE SEQUENCE [LARGE SCALE GENOMIC DNA]</scope>
    <source>
        <strain evidence="4 5">2376</strain>
    </source>
</reference>
<gene>
    <name evidence="4" type="ORF">HUK65_09315</name>
</gene>